<keyword evidence="6" id="KW-1185">Reference proteome</keyword>
<keyword evidence="5" id="KW-0808">Transferase</keyword>
<dbReference type="CDD" id="cd02440">
    <property type="entry name" value="AdoMet_MTases"/>
    <property type="match status" value="1"/>
</dbReference>
<evidence type="ECO:0000256" key="1">
    <source>
        <dbReference type="ARBA" id="ARBA00022884"/>
    </source>
</evidence>
<dbReference type="PROSITE" id="PS50889">
    <property type="entry name" value="S4"/>
    <property type="match status" value="1"/>
</dbReference>
<dbReference type="AlphaFoldDB" id="A0A554WG27"/>
<dbReference type="InterPro" id="IPR029063">
    <property type="entry name" value="SAM-dependent_MTases_sf"/>
</dbReference>
<accession>A0A554WG27</accession>
<dbReference type="GO" id="GO:0008168">
    <property type="term" value="F:methyltransferase activity"/>
    <property type="evidence" value="ECO:0007669"/>
    <property type="project" value="UniProtKB-KW"/>
</dbReference>
<evidence type="ECO:0000256" key="2">
    <source>
        <dbReference type="ARBA" id="ARBA00029460"/>
    </source>
</evidence>
<dbReference type="RefSeq" id="WP_144326579.1">
    <property type="nucleotide sequence ID" value="NZ_VJNA01000028.1"/>
</dbReference>
<dbReference type="PANTHER" id="PTHR32319">
    <property type="entry name" value="BACTERIAL HEMOLYSIN-LIKE PROTEIN"/>
    <property type="match status" value="1"/>
</dbReference>
<feature type="domain" description="Ribosomal RNA methyltransferase FtsJ" evidence="4">
    <location>
        <begin position="64"/>
        <end position="254"/>
    </location>
</feature>
<dbReference type="Gene3D" id="3.10.290.10">
    <property type="entry name" value="RNA-binding S4 domain"/>
    <property type="match status" value="1"/>
</dbReference>
<dbReference type="PIRSF" id="PIRSF005578">
    <property type="entry name" value="TlyA"/>
    <property type="match status" value="1"/>
</dbReference>
<comment type="similarity">
    <text evidence="2">Belongs to the TlyA family.</text>
</comment>
<keyword evidence="5" id="KW-0489">Methyltransferase</keyword>
<name>A0A554WG27_9BURK</name>
<keyword evidence="1 3" id="KW-0694">RNA-binding</keyword>
<dbReference type="EC" id="2.1.1.226" evidence="5"/>
<dbReference type="PANTHER" id="PTHR32319:SF0">
    <property type="entry name" value="BACTERIAL HEMOLYSIN-LIKE PROTEIN"/>
    <property type="match status" value="1"/>
</dbReference>
<comment type="caution">
    <text evidence="5">The sequence shown here is derived from an EMBL/GenBank/DDBJ whole genome shotgun (WGS) entry which is preliminary data.</text>
</comment>
<dbReference type="EMBL" id="VJNA01000028">
    <property type="protein sequence ID" value="TSE22514.1"/>
    <property type="molecule type" value="Genomic_DNA"/>
</dbReference>
<dbReference type="GO" id="GO:0003723">
    <property type="term" value="F:RNA binding"/>
    <property type="evidence" value="ECO:0007669"/>
    <property type="project" value="UniProtKB-KW"/>
</dbReference>
<dbReference type="Gene3D" id="3.40.50.150">
    <property type="entry name" value="Vaccinia Virus protein VP39"/>
    <property type="match status" value="1"/>
</dbReference>
<evidence type="ECO:0000313" key="6">
    <source>
        <dbReference type="Proteomes" id="UP000318554"/>
    </source>
</evidence>
<proteinExistence type="inferred from homology"/>
<evidence type="ECO:0000259" key="4">
    <source>
        <dbReference type="Pfam" id="PF01728"/>
    </source>
</evidence>
<dbReference type="InterPro" id="IPR047048">
    <property type="entry name" value="TlyA"/>
</dbReference>
<dbReference type="InterPro" id="IPR004538">
    <property type="entry name" value="Hemolysin_A/TlyA"/>
</dbReference>
<dbReference type="SUPFAM" id="SSF53335">
    <property type="entry name" value="S-adenosyl-L-methionine-dependent methyltransferases"/>
    <property type="match status" value="1"/>
</dbReference>
<sequence>MRADQQLVQRGLVASRSAAQRLIDAGAVQWRPHAAAVWQPVRKAGEALPAHAELRVADDAEVRYVSRAGLKLAAALQRTGVAVAGRRCLDVGQSTGGFTDCLLQAGAACVVGVEVGHGQLHPRLHADARVIAIEGCNARELTPTLLHARAGAAAAPPFDLIVGDLSFISQTLVWPALVPLLAPGGSMLMLVKPQFELQPGDIGKGGVVRDPAAWARVRQRIEAAAAVLGLRLRDYFDSPIAGGDGNREFLAWLAR</sequence>
<gene>
    <name evidence="5" type="primary">tlyA</name>
    <name evidence="5" type="ORF">Taqua_02034</name>
</gene>
<evidence type="ECO:0000256" key="3">
    <source>
        <dbReference type="PROSITE-ProRule" id="PRU00182"/>
    </source>
</evidence>
<protein>
    <submittedName>
        <fullName evidence="5">16S/23S rRNA (Cytidine-2'-O)-methyltransferase TlyA</fullName>
        <ecNumber evidence="5">2.1.1.226</ecNumber>
    </submittedName>
</protein>
<dbReference type="GO" id="GO:0032259">
    <property type="term" value="P:methylation"/>
    <property type="evidence" value="ECO:0007669"/>
    <property type="project" value="UniProtKB-KW"/>
</dbReference>
<evidence type="ECO:0000313" key="5">
    <source>
        <dbReference type="EMBL" id="TSE22514.1"/>
    </source>
</evidence>
<reference evidence="5 6" key="1">
    <citation type="submission" date="2019-07" db="EMBL/GenBank/DDBJ databases">
        <title>Tepidimonas aquatica CLN-1 draft genome.</title>
        <authorList>
            <person name="Da Costa M.S."/>
            <person name="Froufe H.J.C."/>
            <person name="Egas C."/>
            <person name="Albuquerque L."/>
        </authorList>
    </citation>
    <scope>NUCLEOTIDE SEQUENCE [LARGE SCALE GENOMIC DNA]</scope>
    <source>
        <strain evidence="5 6">CLN-1</strain>
    </source>
</reference>
<organism evidence="5 6">
    <name type="scientific">Tepidimonas aquatica</name>
    <dbReference type="NCBI Taxonomy" id="247482"/>
    <lineage>
        <taxon>Bacteria</taxon>
        <taxon>Pseudomonadati</taxon>
        <taxon>Pseudomonadota</taxon>
        <taxon>Betaproteobacteria</taxon>
        <taxon>Burkholderiales</taxon>
        <taxon>Tepidimonas</taxon>
    </lineage>
</organism>
<dbReference type="OrthoDB" id="9784736at2"/>
<dbReference type="Proteomes" id="UP000318554">
    <property type="component" value="Unassembled WGS sequence"/>
</dbReference>
<dbReference type="Pfam" id="PF01728">
    <property type="entry name" value="FtsJ"/>
    <property type="match status" value="1"/>
</dbReference>
<dbReference type="CDD" id="cd00165">
    <property type="entry name" value="S4"/>
    <property type="match status" value="1"/>
</dbReference>
<dbReference type="InterPro" id="IPR036986">
    <property type="entry name" value="S4_RNA-bd_sf"/>
</dbReference>
<dbReference type="InterPro" id="IPR002877">
    <property type="entry name" value="RNA_MeTrfase_FtsJ_dom"/>
</dbReference>